<organism evidence="3 4">
    <name type="scientific">Clavibacter michiganensis subsp. michiganensis</name>
    <dbReference type="NCBI Taxonomy" id="33013"/>
    <lineage>
        <taxon>Bacteria</taxon>
        <taxon>Bacillati</taxon>
        <taxon>Actinomycetota</taxon>
        <taxon>Actinomycetes</taxon>
        <taxon>Micrococcales</taxon>
        <taxon>Microbacteriaceae</taxon>
        <taxon>Clavibacter</taxon>
    </lineage>
</organism>
<name>A0A251XNE8_CLAMM</name>
<proteinExistence type="predicted"/>
<keyword evidence="4" id="KW-1185">Reference proteome</keyword>
<comment type="caution">
    <text evidence="3">The sequence shown here is derived from an EMBL/GenBank/DDBJ whole genome shotgun (WGS) entry which is preliminary data.</text>
</comment>
<dbReference type="Proteomes" id="UP000195062">
    <property type="component" value="Unassembled WGS sequence"/>
</dbReference>
<reference evidence="3 4" key="1">
    <citation type="submission" date="2016-08" db="EMBL/GenBank/DDBJ databases">
        <title>Genome sequence of Clavibacter michiganensis subsp. michiganensis strain CASJ007.</title>
        <authorList>
            <person name="Thapa S.P."/>
            <person name="Coaker G."/>
        </authorList>
    </citation>
    <scope>NUCLEOTIDE SEQUENCE [LARGE SCALE GENOMIC DNA]</scope>
    <source>
        <strain evidence="3">CASJ007</strain>
    </source>
</reference>
<dbReference type="RefSeq" id="WP_086506402.1">
    <property type="nucleotide sequence ID" value="NZ_CP053860.1"/>
</dbReference>
<keyword evidence="2" id="KW-0732">Signal</keyword>
<feature type="signal peptide" evidence="2">
    <location>
        <begin position="1"/>
        <end position="20"/>
    </location>
</feature>
<sequence>MKRITPPVLVLALVIGGGLAGCASPSPAPHAAPTPRAADDPAITGAQGAAHLDDGYVQIGGGGTTVDLYIGPMCPHCREFEEPNLPALLADAAAGRAEIR</sequence>
<protein>
    <recommendedName>
        <fullName evidence="5">Disulfide bond formation protein DsbA</fullName>
    </recommendedName>
</protein>
<feature type="compositionally biased region" description="Low complexity" evidence="1">
    <location>
        <begin position="33"/>
        <end position="42"/>
    </location>
</feature>
<evidence type="ECO:0000313" key="4">
    <source>
        <dbReference type="Proteomes" id="UP000195062"/>
    </source>
</evidence>
<feature type="chain" id="PRO_5038568210" description="Disulfide bond formation protein DsbA" evidence="2">
    <location>
        <begin position="21"/>
        <end position="100"/>
    </location>
</feature>
<evidence type="ECO:0000313" key="3">
    <source>
        <dbReference type="EMBL" id="OUE04981.1"/>
    </source>
</evidence>
<gene>
    <name evidence="3" type="ORF">CMMCAS07_08525</name>
</gene>
<accession>A0A251XNE8</accession>
<dbReference type="EMBL" id="MDHH01000001">
    <property type="protein sequence ID" value="OUE04981.1"/>
    <property type="molecule type" value="Genomic_DNA"/>
</dbReference>
<dbReference type="Gene3D" id="3.40.30.10">
    <property type="entry name" value="Glutaredoxin"/>
    <property type="match status" value="1"/>
</dbReference>
<dbReference type="AlphaFoldDB" id="A0A251XNE8"/>
<dbReference type="PROSITE" id="PS51257">
    <property type="entry name" value="PROKAR_LIPOPROTEIN"/>
    <property type="match status" value="1"/>
</dbReference>
<evidence type="ECO:0008006" key="5">
    <source>
        <dbReference type="Google" id="ProtNLM"/>
    </source>
</evidence>
<feature type="region of interest" description="Disordered" evidence="1">
    <location>
        <begin position="23"/>
        <end position="45"/>
    </location>
</feature>
<evidence type="ECO:0000256" key="2">
    <source>
        <dbReference type="SAM" id="SignalP"/>
    </source>
</evidence>
<evidence type="ECO:0000256" key="1">
    <source>
        <dbReference type="SAM" id="MobiDB-lite"/>
    </source>
</evidence>